<evidence type="ECO:0000313" key="2">
    <source>
        <dbReference type="Proteomes" id="UP000092952"/>
    </source>
</evidence>
<gene>
    <name evidence="1" type="ORF">PG2T_09330</name>
</gene>
<dbReference type="EMBL" id="CP014671">
    <property type="protein sequence ID" value="ANX04357.1"/>
    <property type="molecule type" value="Genomic_DNA"/>
</dbReference>
<dbReference type="OrthoDB" id="9849432at2"/>
<sequence length="133" mass="14750">MTFRELAIWLENQLGTCHLLVNRAAKEPADLLLATGLHDRLLNELMRAVYKSNRCYHIRAAIQAGPTLAALQPVRERILDQPTTDLSTVRFLDAVDSAVRAAFGLSQVRRAGPDDGPGQIIPLPSWRRLKQAG</sequence>
<dbReference type="RefSeq" id="WP_068804477.1">
    <property type="nucleotide sequence ID" value="NZ_CP014671.1"/>
</dbReference>
<accession>A0A1B1YUG7</accession>
<dbReference type="Proteomes" id="UP000092952">
    <property type="component" value="Chromosome"/>
</dbReference>
<dbReference type="KEGG" id="gbi:PG2T_09330"/>
<proteinExistence type="predicted"/>
<evidence type="ECO:0000313" key="1">
    <source>
        <dbReference type="EMBL" id="ANX04357.1"/>
    </source>
</evidence>
<dbReference type="AlphaFoldDB" id="A0A1B1YUG7"/>
<protein>
    <submittedName>
        <fullName evidence="1">Uncharacterized protein</fullName>
    </submittedName>
</protein>
<dbReference type="InParanoid" id="A0A1B1YUG7"/>
<reference evidence="2" key="1">
    <citation type="submission" date="2016-03" db="EMBL/GenBank/DDBJ databases">
        <title>Complete genome sequence of Solimmundus cernigliae, representing a novel lineage of polycyclic aromatic hydrocarbon degraders within the Gammaproteobacteria.</title>
        <authorList>
            <person name="Singleton D.R."/>
            <person name="Dickey A.N."/>
            <person name="Scholl E.H."/>
            <person name="Wright F.A."/>
            <person name="Aitken M.D."/>
        </authorList>
    </citation>
    <scope>NUCLEOTIDE SEQUENCE [LARGE SCALE GENOMIC DNA]</scope>
    <source>
        <strain evidence="2">TR3.2</strain>
    </source>
</reference>
<keyword evidence="2" id="KW-1185">Reference proteome</keyword>
<organism evidence="1 2">
    <name type="scientific">Immundisolibacter cernigliae</name>
    <dbReference type="NCBI Taxonomy" id="1810504"/>
    <lineage>
        <taxon>Bacteria</taxon>
        <taxon>Pseudomonadati</taxon>
        <taxon>Pseudomonadota</taxon>
        <taxon>Gammaproteobacteria</taxon>
        <taxon>Immundisolibacterales</taxon>
        <taxon>Immundisolibacteraceae</taxon>
        <taxon>Immundisolibacter</taxon>
    </lineage>
</organism>
<name>A0A1B1YUG7_9GAMM</name>